<gene>
    <name evidence="1" type="ORF">BDM02DRAFT_3225988</name>
</gene>
<evidence type="ECO:0000313" key="2">
    <source>
        <dbReference type="Proteomes" id="UP000886501"/>
    </source>
</evidence>
<name>A0ACB6ZVR9_THEGA</name>
<accession>A0ACB6ZVR9</accession>
<dbReference type="Proteomes" id="UP000886501">
    <property type="component" value="Unassembled WGS sequence"/>
</dbReference>
<reference evidence="1" key="2">
    <citation type="journal article" date="2020" name="Nat. Commun.">
        <title>Large-scale genome sequencing of mycorrhizal fungi provides insights into the early evolution of symbiotic traits.</title>
        <authorList>
            <person name="Miyauchi S."/>
            <person name="Kiss E."/>
            <person name="Kuo A."/>
            <person name="Drula E."/>
            <person name="Kohler A."/>
            <person name="Sanchez-Garcia M."/>
            <person name="Morin E."/>
            <person name="Andreopoulos B."/>
            <person name="Barry K.W."/>
            <person name="Bonito G."/>
            <person name="Buee M."/>
            <person name="Carver A."/>
            <person name="Chen C."/>
            <person name="Cichocki N."/>
            <person name="Clum A."/>
            <person name="Culley D."/>
            <person name="Crous P.W."/>
            <person name="Fauchery L."/>
            <person name="Girlanda M."/>
            <person name="Hayes R.D."/>
            <person name="Keri Z."/>
            <person name="LaButti K."/>
            <person name="Lipzen A."/>
            <person name="Lombard V."/>
            <person name="Magnuson J."/>
            <person name="Maillard F."/>
            <person name="Murat C."/>
            <person name="Nolan M."/>
            <person name="Ohm R.A."/>
            <person name="Pangilinan J."/>
            <person name="Pereira M.F."/>
            <person name="Perotto S."/>
            <person name="Peter M."/>
            <person name="Pfister S."/>
            <person name="Riley R."/>
            <person name="Sitrit Y."/>
            <person name="Stielow J.B."/>
            <person name="Szollosi G."/>
            <person name="Zifcakova L."/>
            <person name="Stursova M."/>
            <person name="Spatafora J.W."/>
            <person name="Tedersoo L."/>
            <person name="Vaario L.M."/>
            <person name="Yamada A."/>
            <person name="Yan M."/>
            <person name="Wang P."/>
            <person name="Xu J."/>
            <person name="Bruns T."/>
            <person name="Baldrian P."/>
            <person name="Vilgalys R."/>
            <person name="Dunand C."/>
            <person name="Henrissat B."/>
            <person name="Grigoriev I.V."/>
            <person name="Hibbett D."/>
            <person name="Nagy L.G."/>
            <person name="Martin F.M."/>
        </authorList>
    </citation>
    <scope>NUCLEOTIDE SEQUENCE</scope>
    <source>
        <strain evidence="1">P2</strain>
    </source>
</reference>
<protein>
    <submittedName>
        <fullName evidence="1">Uncharacterized protein</fullName>
    </submittedName>
</protein>
<evidence type="ECO:0000313" key="1">
    <source>
        <dbReference type="EMBL" id="KAF9653578.1"/>
    </source>
</evidence>
<keyword evidence="2" id="KW-1185">Reference proteome</keyword>
<comment type="caution">
    <text evidence="1">The sequence shown here is derived from an EMBL/GenBank/DDBJ whole genome shotgun (WGS) entry which is preliminary data.</text>
</comment>
<proteinExistence type="predicted"/>
<reference evidence="1" key="1">
    <citation type="submission" date="2019-10" db="EMBL/GenBank/DDBJ databases">
        <authorList>
            <consortium name="DOE Joint Genome Institute"/>
            <person name="Kuo A."/>
            <person name="Miyauchi S."/>
            <person name="Kiss E."/>
            <person name="Drula E."/>
            <person name="Kohler A."/>
            <person name="Sanchez-Garcia M."/>
            <person name="Andreopoulos B."/>
            <person name="Barry K.W."/>
            <person name="Bonito G."/>
            <person name="Buee M."/>
            <person name="Carver A."/>
            <person name="Chen C."/>
            <person name="Cichocki N."/>
            <person name="Clum A."/>
            <person name="Culley D."/>
            <person name="Crous P.W."/>
            <person name="Fauchery L."/>
            <person name="Girlanda M."/>
            <person name="Hayes R."/>
            <person name="Keri Z."/>
            <person name="Labutti K."/>
            <person name="Lipzen A."/>
            <person name="Lombard V."/>
            <person name="Magnuson J."/>
            <person name="Maillard F."/>
            <person name="Morin E."/>
            <person name="Murat C."/>
            <person name="Nolan M."/>
            <person name="Ohm R."/>
            <person name="Pangilinan J."/>
            <person name="Pereira M."/>
            <person name="Perotto S."/>
            <person name="Peter M."/>
            <person name="Riley R."/>
            <person name="Sitrit Y."/>
            <person name="Stielow B."/>
            <person name="Szollosi G."/>
            <person name="Zifcakova L."/>
            <person name="Stursova M."/>
            <person name="Spatafora J.W."/>
            <person name="Tedersoo L."/>
            <person name="Vaario L.-M."/>
            <person name="Yamada A."/>
            <person name="Yan M."/>
            <person name="Wang P."/>
            <person name="Xu J."/>
            <person name="Bruns T."/>
            <person name="Baldrian P."/>
            <person name="Vilgalys R."/>
            <person name="Henrissat B."/>
            <person name="Grigoriev I.V."/>
            <person name="Hibbett D."/>
            <person name="Nagy L.G."/>
            <person name="Martin F.M."/>
        </authorList>
    </citation>
    <scope>NUCLEOTIDE SEQUENCE</scope>
    <source>
        <strain evidence="1">P2</strain>
    </source>
</reference>
<dbReference type="EMBL" id="MU117963">
    <property type="protein sequence ID" value="KAF9653578.1"/>
    <property type="molecule type" value="Genomic_DNA"/>
</dbReference>
<sequence length="1612" mass="177705">MASKPDHDKPLPTLPQKHDAPKLTTLSVEARNHTRRFILRALEEESSAIAENDWSHEKEVWTNGILDALDSLGDGITNGGWIVGANRLRRASIQRRLALRDTKEGTTTTDAVTEPGSIAVSDVPEHTIDLPLPKPPPGAAMEQISLWLSKTLPPSPKPYAKHILLTVSAYGHVPDNIPDFELIPSVVGCAFLPSRFTLPRPASSSTHAEHEEGIILYGLDEWDASAEYSDGNPIKIIGGNFVLKGVASAAQHAALCKVLRLSIYIYLSVVIEQHLFSDSHVKLNIPRVRPRPAPPPIKYSSDHSQVPHAGERSSDRIPQAGVWGFLSRKTEGLLNRATRLARHNSLDVGRTTRDTPRRSMDTPRPRGRRLSFLADGLPWQTKVAKETEQHAKAHPFRTVVTRIEGFQDLLSTTAGIHFPPPSLLQSLAEKEDLDPIRKLNPDERIRLHYLLGWEGRDAQGKGMVGIHGFVRQQEFCVLYSEHVLPMPVVRAPSVTSTNSEASTTSSSSSSMTSALEQPTPAPVPVLCGGRRRWMRFRYYSREDGADKTLGGMIMRITSTAEGQCGNTGCQSKRGQHELRFIHGGTRVTVGVNPLEEVVDGERIDMWQSCVECSAKTEAVKMSDGTFLLSFGKFLELLVYSHSFHIITPPLCEHTGPTVGNKADVTPSRPGLNIARHFTYRSHRITFTLAVVEEIYNVEVPRVQFLHSAHVSEAKPIADTSTVSSECTVSADPETSDAKRMLKREMRTWWHTLSERIDSLEQIFQDDGAPAVPLKSLPRIPSSINPDDEETESSHSSQATPKVAPSNLPNRSSATQESETEADSAEWTPRMAAKSLPSPPDDKPEYETPSTNDPTPATSESPASPPPSRPLTERSDSILSAKSASSASTRSLPKIPHSEEMLQLLQNLREDFQREEHSLCSILAKTPNECLNNVRHAFKTSAKGAAKRMSAWEGKHCAKGTKVTSPYPEDPTWWINGNHAIPGSNILIDESDWGSMIAFTLSSGDYLAELASMSAGRSMTLEYPTTPQTPISRPSLFSRSSYRFFGPSRQQPDPDDGRAIWEEPEVYSAVVSRKEHPRDPSSLLSIRDVLRKTPVDTASILSPSRMASTGLSKTGIPPSAWSKPAVELNTQPVDGEVVLPENEGTAGHILQEVEAAEDEGLSRSNTITEATYGSSTSNSSVFESTIRRAKASSILASVKKDDTNEKIEEDAEPSIDEGSGAVTSEQGDDHPPEVPPKSTKPETSAEHTRSGFSAGIAHVMKQILSTGESTPPPVPRKNHHGLLSLEPAATDSRPHIKYDWTVGKRLKFSCTVYYAKQFDLLRKRCGIETTYLKSIEKSANWLAEGGKSRSNFWKTADDRFIIKTLVDAWNVADLQVLIELGPSYFKYMESTANNPTVLAKLLGFYTIEIRNIENGTVQAKADLLVMENLFFNKKIVKTFDLKGIQGRKVKATTSGASSKPLFDGDWVEGQQRALTLLHPHSKLVLQEAIKNDSEFLSKSNIMDYSLLLGVDAERKQIACGLVDTIGDYTFAKTLEYKAKQNLKSGKEVTVIPPNEYQARFVNTMDGYFLACPGRSKPTPGILMEVLTIHADKWSRAPDDKRDYSDPNVLRNVL</sequence>
<organism evidence="1 2">
    <name type="scientific">Thelephora ganbajun</name>
    <name type="common">Ganba fungus</name>
    <dbReference type="NCBI Taxonomy" id="370292"/>
    <lineage>
        <taxon>Eukaryota</taxon>
        <taxon>Fungi</taxon>
        <taxon>Dikarya</taxon>
        <taxon>Basidiomycota</taxon>
        <taxon>Agaricomycotina</taxon>
        <taxon>Agaricomycetes</taxon>
        <taxon>Thelephorales</taxon>
        <taxon>Thelephoraceae</taxon>
        <taxon>Thelephora</taxon>
    </lineage>
</organism>